<dbReference type="PANTHER" id="PTHR30006">
    <property type="entry name" value="THIAMINE-BINDING PERIPLASMIC PROTEIN-RELATED"/>
    <property type="match status" value="1"/>
</dbReference>
<keyword evidence="1" id="KW-0732">Signal</keyword>
<evidence type="ECO:0000313" key="2">
    <source>
        <dbReference type="EMBL" id="NYT86403.1"/>
    </source>
</evidence>
<dbReference type="EMBL" id="JACCEV010000003">
    <property type="protein sequence ID" value="NYT86403.1"/>
    <property type="molecule type" value="Genomic_DNA"/>
</dbReference>
<dbReference type="PANTHER" id="PTHR30006:SF25">
    <property type="entry name" value="PHOSPHOGLYCERATE TRANSPORT REGULATORY PROTEIN PGTC"/>
    <property type="match status" value="1"/>
</dbReference>
<sequence>MRRSTQNRSARAVGRIFRLTSLLVALALPALSMAVEELRIITSYQPSMTHPMLEAFQQRYPDIHVRVLNKNTHAAVDEMLAGNERRFDLFWASAPEAFVVLEHAGLLVDLGHGPHADFAWSAVGWTWRSPHGPTGQFPVPQDWNDLLDPAFAQSIAMSHPMRSGTMHSLLETILQDRGWQAGWAWVLELTGQLNTISARSFGVLEGVVRGDFTIGLTIDFLALTRSTDGLVFRYGRPVIMIPARIAALRGSQHNKAAHAFMDFVLSEDGQRILLRPDVRRIPVNPDVRAELAESLNPEVRAALNFSWSRYDPELAARRYWEVNQIFEAFVARDLLLRRDLWRRLRALSQAPAAERTRIRRLLTWMPLTEHQARSTSQNRETLVEWSERSHTILRDAEALIRLLEQP</sequence>
<accession>A0A853H7C4</accession>
<protein>
    <submittedName>
        <fullName evidence="2">ABC transporter substrate-binding protein</fullName>
    </submittedName>
</protein>
<dbReference type="AlphaFoldDB" id="A0A853H7C4"/>
<dbReference type="SUPFAM" id="SSF53850">
    <property type="entry name" value="Periplasmic binding protein-like II"/>
    <property type="match status" value="1"/>
</dbReference>
<dbReference type="OrthoDB" id="366726at2"/>
<gene>
    <name evidence="2" type="ORF">H0A62_12385</name>
</gene>
<organism evidence="2 3">
    <name type="scientific">Pollutimonas harenae</name>
    <dbReference type="NCBI Taxonomy" id="657015"/>
    <lineage>
        <taxon>Bacteria</taxon>
        <taxon>Pseudomonadati</taxon>
        <taxon>Pseudomonadota</taxon>
        <taxon>Betaproteobacteria</taxon>
        <taxon>Burkholderiales</taxon>
        <taxon>Alcaligenaceae</taxon>
        <taxon>Pollutimonas</taxon>
    </lineage>
</organism>
<dbReference type="GO" id="GO:0030288">
    <property type="term" value="C:outer membrane-bounded periplasmic space"/>
    <property type="evidence" value="ECO:0007669"/>
    <property type="project" value="TreeGrafter"/>
</dbReference>
<evidence type="ECO:0000256" key="1">
    <source>
        <dbReference type="ARBA" id="ARBA00022729"/>
    </source>
</evidence>
<reference evidence="2 3" key="1">
    <citation type="submission" date="2020-07" db="EMBL/GenBank/DDBJ databases">
        <title>Taxonomic revisions and descriptions of new bacterial species based on genomic comparisons in the high-G+C-content subgroup of the family Alcaligenaceae.</title>
        <authorList>
            <person name="Szabo A."/>
            <person name="Felfoldi T."/>
        </authorList>
    </citation>
    <scope>NUCLEOTIDE SEQUENCE [LARGE SCALE GENOMIC DNA]</scope>
    <source>
        <strain evidence="2 3">DSM 25667</strain>
    </source>
</reference>
<dbReference type="Pfam" id="PF13531">
    <property type="entry name" value="SBP_bac_11"/>
    <property type="match status" value="1"/>
</dbReference>
<keyword evidence="3" id="KW-1185">Reference proteome</keyword>
<dbReference type="Gene3D" id="3.40.190.10">
    <property type="entry name" value="Periplasmic binding protein-like II"/>
    <property type="match status" value="2"/>
</dbReference>
<dbReference type="Proteomes" id="UP000554144">
    <property type="component" value="Unassembled WGS sequence"/>
</dbReference>
<dbReference type="RefSeq" id="WP_130040285.1">
    <property type="nucleotide sequence ID" value="NZ_JACCEV010000003.1"/>
</dbReference>
<name>A0A853H7C4_9BURK</name>
<evidence type="ECO:0000313" key="3">
    <source>
        <dbReference type="Proteomes" id="UP000554144"/>
    </source>
</evidence>
<comment type="caution">
    <text evidence="2">The sequence shown here is derived from an EMBL/GenBank/DDBJ whole genome shotgun (WGS) entry which is preliminary data.</text>
</comment>
<proteinExistence type="predicted"/>